<organism evidence="5 6">
    <name type="scientific">Heliorestis convoluta</name>
    <dbReference type="NCBI Taxonomy" id="356322"/>
    <lineage>
        <taxon>Bacteria</taxon>
        <taxon>Bacillati</taxon>
        <taxon>Bacillota</taxon>
        <taxon>Clostridia</taxon>
        <taxon>Eubacteriales</taxon>
        <taxon>Heliobacteriaceae</taxon>
        <taxon>Heliorestis</taxon>
    </lineage>
</organism>
<sequence>MKEITTVRHHDSSVENLILEHIITNDPVEMNQLLSDISNHRNEMDHAIERYLDSYLVPEEEKLMNELITLLPILREYENKVLQLSSQKNTEELNALMQGDYEAQEEKVNHIFDFLVQLNQDIAYEKYAYSQKIEIVIYIVLFSLIIIVASISWLIGKELIIAINKTVQNLNTFVVDLVSSSRELEKTSEESGKGSEQVALTVQELAKGAMEQSKETVKSTSLLEQVVQVIKEVTERTSSVSSASAEAMDLTKAGVEQLHKVSEEIIVIEKAVNHNKKAAFQLSAKSTEIGKIVSSISTIADQTNLLALNAAIEAARAGEAGKGFAVVADEVRKLAGQAGAAAVDISNIIHSVQEEIKLIVGEIEKATHVVSDEAKMIKEVEQQFEVISASVKSVIEDIQEVSVATEEMRASSEEVVKSAQNISVVSEEISASIEEVSATTEEQSAGAEQVAENARKLMAIADRLKTMVERL</sequence>
<evidence type="ECO:0000313" key="5">
    <source>
        <dbReference type="EMBL" id="QGG48835.1"/>
    </source>
</evidence>
<dbReference type="AlphaFoldDB" id="A0A5Q2N8L3"/>
<dbReference type="OrthoDB" id="1790929at2"/>
<dbReference type="Proteomes" id="UP000366051">
    <property type="component" value="Chromosome"/>
</dbReference>
<name>A0A5Q2N8L3_9FIRM</name>
<keyword evidence="3" id="KW-1133">Transmembrane helix</keyword>
<dbReference type="GO" id="GO:0007165">
    <property type="term" value="P:signal transduction"/>
    <property type="evidence" value="ECO:0007669"/>
    <property type="project" value="UniProtKB-KW"/>
</dbReference>
<evidence type="ECO:0000313" key="6">
    <source>
        <dbReference type="Proteomes" id="UP000366051"/>
    </source>
</evidence>
<evidence type="ECO:0000256" key="3">
    <source>
        <dbReference type="SAM" id="Phobius"/>
    </source>
</evidence>
<dbReference type="Gene3D" id="1.10.287.950">
    <property type="entry name" value="Methyl-accepting chemotaxis protein"/>
    <property type="match status" value="1"/>
</dbReference>
<evidence type="ECO:0000256" key="1">
    <source>
        <dbReference type="ARBA" id="ARBA00023224"/>
    </source>
</evidence>
<dbReference type="Pfam" id="PF00015">
    <property type="entry name" value="MCPsignal"/>
    <property type="match status" value="1"/>
</dbReference>
<proteinExistence type="predicted"/>
<keyword evidence="1 2" id="KW-0807">Transducer</keyword>
<dbReference type="PROSITE" id="PS50111">
    <property type="entry name" value="CHEMOTAXIS_TRANSDUC_2"/>
    <property type="match status" value="1"/>
</dbReference>
<gene>
    <name evidence="5" type="ORF">FTV88_2746</name>
</gene>
<dbReference type="EMBL" id="CP045875">
    <property type="protein sequence ID" value="QGG48835.1"/>
    <property type="molecule type" value="Genomic_DNA"/>
</dbReference>
<dbReference type="KEGG" id="hcv:FTV88_2746"/>
<evidence type="ECO:0000256" key="2">
    <source>
        <dbReference type="PROSITE-ProRule" id="PRU00284"/>
    </source>
</evidence>
<accession>A0A5Q2N8L3</accession>
<evidence type="ECO:0000259" key="4">
    <source>
        <dbReference type="PROSITE" id="PS50111"/>
    </source>
</evidence>
<dbReference type="PANTHER" id="PTHR32089:SF112">
    <property type="entry name" value="LYSOZYME-LIKE PROTEIN-RELATED"/>
    <property type="match status" value="1"/>
</dbReference>
<keyword evidence="3" id="KW-0812">Transmembrane</keyword>
<keyword evidence="6" id="KW-1185">Reference proteome</keyword>
<protein>
    <submittedName>
        <fullName evidence="5">Methyl-accepting chemotaxis protein</fullName>
    </submittedName>
</protein>
<feature type="transmembrane region" description="Helical" evidence="3">
    <location>
        <begin position="135"/>
        <end position="155"/>
    </location>
</feature>
<dbReference type="RefSeq" id="WP_153725931.1">
    <property type="nucleotide sequence ID" value="NZ_CP045875.1"/>
</dbReference>
<dbReference type="SMART" id="SM00283">
    <property type="entry name" value="MA"/>
    <property type="match status" value="1"/>
</dbReference>
<reference evidence="6" key="1">
    <citation type="submission" date="2019-11" db="EMBL/GenBank/DDBJ databases">
        <title>Genome sequence of Heliorestis convoluta strain HH, an alkaliphilic and minimalistic phototrophic bacterium from a soda lake in Egypt.</title>
        <authorList>
            <person name="Dewey E.D."/>
            <person name="Stokes L.M."/>
            <person name="Burchell B.M."/>
            <person name="Shaffer K.N."/>
            <person name="Huntington A.M."/>
            <person name="Baker J.M."/>
            <person name="Nadendla S."/>
            <person name="Giglio M.G."/>
            <person name="Touchman J.W."/>
            <person name="Blankenship R.E."/>
            <person name="Madigan M.T."/>
            <person name="Sattley W.M."/>
        </authorList>
    </citation>
    <scope>NUCLEOTIDE SEQUENCE [LARGE SCALE GENOMIC DNA]</scope>
    <source>
        <strain evidence="6">HH</strain>
    </source>
</reference>
<dbReference type="InterPro" id="IPR004089">
    <property type="entry name" value="MCPsignal_dom"/>
</dbReference>
<feature type="domain" description="Methyl-accepting transducer" evidence="4">
    <location>
        <begin position="187"/>
        <end position="423"/>
    </location>
</feature>
<dbReference type="InterPro" id="IPR024478">
    <property type="entry name" value="HlyB_4HB_MCP"/>
</dbReference>
<dbReference type="GO" id="GO:0016020">
    <property type="term" value="C:membrane"/>
    <property type="evidence" value="ECO:0007669"/>
    <property type="project" value="InterPro"/>
</dbReference>
<keyword evidence="3" id="KW-0472">Membrane</keyword>
<dbReference type="PANTHER" id="PTHR32089">
    <property type="entry name" value="METHYL-ACCEPTING CHEMOTAXIS PROTEIN MCPB"/>
    <property type="match status" value="1"/>
</dbReference>
<dbReference type="SUPFAM" id="SSF58104">
    <property type="entry name" value="Methyl-accepting chemotaxis protein (MCP) signaling domain"/>
    <property type="match status" value="1"/>
</dbReference>
<dbReference type="Pfam" id="PF12729">
    <property type="entry name" value="4HB_MCP_1"/>
    <property type="match status" value="1"/>
</dbReference>